<keyword evidence="3" id="KW-1185">Reference proteome</keyword>
<sequence>MGASAAYDALREGEPKEGELHEQLEKQVTERLPKPLESPIDPTMRKDIFEETGPAVAEIVSCQLPAQTVPQREHVIESEDYSPLRQQEKPLLSPTKIEDASSFEASNLEPRPQEFELLSPSLTKGEDISRAPSDEASELTTVSENYLSDIKEQLLSPTNLERPASADSFKPETQDKVMTASPDYRLAVEEKSSVYMPQEARDGEPNVIESKNYFAEPAKSISSPTRKDLPISATQYGPQDHAEDMFAIPDSHLAVKEEHTVYVPSAEDTEPYIIASEDYSIAKEEKLLSSPTGIGTSFSLDSHKPETRIEDMFTSAEPYPLKEEHIEFSLQGEGTKPYIIASEDYAPQLENRLLSSPTKVEELPFFDRDQPKGDEGAETAEVLPTKEAEREAQAELKDYKRIDETRQVSPSSRDISQHEDIAGTEETVDHHSPTQPSLHFLEEEAIENVYKMRFSDTIELESPEQQSAHTPSSYPDEQHSIAGDDEWKVYDNKGEVVEEFSSQLTEELIQEAETNASLQAELSPRKMFKQESSEVTMEPEVDYHSDLQEKLDILAEERREKLFSVEEEEEHLEIIDETEYEHEADRDQEIEQAAIRLVEEAINAVLEGHEETKTFTSTSGSNVYHTATEHSKDEQYDTCVTSQDTYDSAQEWTSQESEYTTAASGATSRLSEAEERQGSVTPLAILSPVDSDRHFTANQDFEETIPVIRHFTVDDTARSTPDVPLQVTIEEEEESEATLPMSPSGVLLAPRADPGRPISPVPPSRQADDDEDYFVFVEKPQEKTSSKTSEKLLERKSTETDTSDSHGERYYTRQLSDISSGSYADTVIQRGKGDMESAADVGDITSTVETISASPEPLDKVSPESSPEEKSGSPTKISDETEERLEKDQTMESPLSEESAKDRTSDNEEGFVICSPIEETPMGEGELETVEEEPEDVESVNGSGNSSVGVPSDTLALVGKYKHVSSDNVSLTSLQEFERLEQIVINHGEGSLSASEIELYAAGKLRCAGSSGSGEGSVSSLAEFEKLEQELTANISPQEEVAMLPEIREESEVEDMSIRDDDEEEHSETEVKTRPIDEEDLRSATPIASPVDSLEHEPIVSTIPLLETSTDSLEPSYERVETHTQRDSEVSSLAEYEVSSKPTLFNKLTSFPINKIISSTGYG</sequence>
<feature type="compositionally biased region" description="Basic and acidic residues" evidence="1">
    <location>
        <begin position="415"/>
        <end position="432"/>
    </location>
</feature>
<accession>A0A3P7HWJ5</accession>
<evidence type="ECO:0000256" key="1">
    <source>
        <dbReference type="SAM" id="MobiDB-lite"/>
    </source>
</evidence>
<evidence type="ECO:0000313" key="3">
    <source>
        <dbReference type="Proteomes" id="UP000270094"/>
    </source>
</evidence>
<feature type="compositionally biased region" description="Acidic residues" evidence="1">
    <location>
        <begin position="1049"/>
        <end position="1067"/>
    </location>
</feature>
<feature type="region of interest" description="Disordered" evidence="1">
    <location>
        <begin position="363"/>
        <end position="440"/>
    </location>
</feature>
<feature type="compositionally biased region" description="Basic and acidic residues" evidence="1">
    <location>
        <begin position="857"/>
        <end position="871"/>
    </location>
</feature>
<feature type="region of interest" description="Disordered" evidence="1">
    <location>
        <begin position="69"/>
        <end position="182"/>
    </location>
</feature>
<proteinExistence type="predicted"/>
<dbReference type="EMBL" id="UYYB01000574">
    <property type="protein sequence ID" value="VDM65361.1"/>
    <property type="molecule type" value="Genomic_DNA"/>
</dbReference>
<feature type="compositionally biased region" description="Basic and acidic residues" evidence="1">
    <location>
        <begin position="779"/>
        <end position="811"/>
    </location>
</feature>
<feature type="compositionally biased region" description="Basic and acidic residues" evidence="1">
    <location>
        <begin position="384"/>
        <end position="406"/>
    </location>
</feature>
<gene>
    <name evidence="2" type="ORF">SVUK_LOCUS359</name>
</gene>
<feature type="compositionally biased region" description="Polar residues" evidence="1">
    <location>
        <begin position="614"/>
        <end position="625"/>
    </location>
</feature>
<dbReference type="Proteomes" id="UP000270094">
    <property type="component" value="Unassembled WGS sequence"/>
</dbReference>
<feature type="region of interest" description="Disordered" evidence="1">
    <location>
        <begin position="731"/>
        <end position="951"/>
    </location>
</feature>
<feature type="compositionally biased region" description="Basic and acidic residues" evidence="1">
    <location>
        <begin position="124"/>
        <end position="133"/>
    </location>
</feature>
<organism evidence="2 3">
    <name type="scientific">Strongylus vulgaris</name>
    <name type="common">Blood worm</name>
    <dbReference type="NCBI Taxonomy" id="40348"/>
    <lineage>
        <taxon>Eukaryota</taxon>
        <taxon>Metazoa</taxon>
        <taxon>Ecdysozoa</taxon>
        <taxon>Nematoda</taxon>
        <taxon>Chromadorea</taxon>
        <taxon>Rhabditida</taxon>
        <taxon>Rhabditina</taxon>
        <taxon>Rhabditomorpha</taxon>
        <taxon>Strongyloidea</taxon>
        <taxon>Strongylidae</taxon>
        <taxon>Strongylus</taxon>
    </lineage>
</organism>
<feature type="compositionally biased region" description="Polar residues" evidence="1">
    <location>
        <begin position="463"/>
        <end position="475"/>
    </location>
</feature>
<reference evidence="2 3" key="1">
    <citation type="submission" date="2018-11" db="EMBL/GenBank/DDBJ databases">
        <authorList>
            <consortium name="Pathogen Informatics"/>
        </authorList>
    </citation>
    <scope>NUCLEOTIDE SEQUENCE [LARGE SCALE GENOMIC DNA]</scope>
</reference>
<feature type="compositionally biased region" description="Acidic residues" evidence="1">
    <location>
        <begin position="925"/>
        <end position="938"/>
    </location>
</feature>
<dbReference type="AlphaFoldDB" id="A0A3P7HWJ5"/>
<protein>
    <submittedName>
        <fullName evidence="2">Uncharacterized protein</fullName>
    </submittedName>
</protein>
<feature type="region of interest" description="Disordered" evidence="1">
    <location>
        <begin position="613"/>
        <end position="636"/>
    </location>
</feature>
<feature type="region of interest" description="Disordered" evidence="1">
    <location>
        <begin position="456"/>
        <end position="485"/>
    </location>
</feature>
<feature type="compositionally biased region" description="Polar residues" evidence="1">
    <location>
        <begin position="844"/>
        <end position="853"/>
    </location>
</feature>
<dbReference type="OrthoDB" id="5876619at2759"/>
<feature type="region of interest" description="Disordered" evidence="1">
    <location>
        <begin position="1031"/>
        <end position="1135"/>
    </location>
</feature>
<feature type="compositionally biased region" description="Basic and acidic residues" evidence="1">
    <location>
        <begin position="9"/>
        <end position="34"/>
    </location>
</feature>
<feature type="compositionally biased region" description="Basic and acidic residues" evidence="1">
    <location>
        <begin position="363"/>
        <end position="375"/>
    </location>
</feature>
<feature type="region of interest" description="Disordered" evidence="1">
    <location>
        <begin position="515"/>
        <end position="542"/>
    </location>
</feature>
<feature type="compositionally biased region" description="Polar residues" evidence="1">
    <location>
        <begin position="649"/>
        <end position="670"/>
    </location>
</feature>
<feature type="compositionally biased region" description="Basic and acidic residues" evidence="1">
    <location>
        <begin position="1116"/>
        <end position="1129"/>
    </location>
</feature>
<name>A0A3P7HWJ5_STRVU</name>
<feature type="region of interest" description="Disordered" evidence="1">
    <location>
        <begin position="649"/>
        <end position="679"/>
    </location>
</feature>
<feature type="region of interest" description="Disordered" evidence="1">
    <location>
        <begin position="1"/>
        <end position="44"/>
    </location>
</feature>
<evidence type="ECO:0000313" key="2">
    <source>
        <dbReference type="EMBL" id="VDM65361.1"/>
    </source>
</evidence>
<feature type="compositionally biased region" description="Low complexity" evidence="1">
    <location>
        <begin position="939"/>
        <end position="950"/>
    </location>
</feature>
<feature type="region of interest" description="Disordered" evidence="1">
    <location>
        <begin position="218"/>
        <end position="237"/>
    </location>
</feature>
<feature type="compositionally biased region" description="Polar residues" evidence="1">
    <location>
        <begin position="813"/>
        <end position="823"/>
    </location>
</feature>